<dbReference type="EMBL" id="CP000804">
    <property type="protein sequence ID" value="ABU60296.1"/>
    <property type="molecule type" value="Genomic_DNA"/>
</dbReference>
<dbReference type="Pfam" id="PF01370">
    <property type="entry name" value="Epimerase"/>
    <property type="match status" value="1"/>
</dbReference>
<dbReference type="OrthoDB" id="9803061at2"/>
<evidence type="ECO:0000259" key="2">
    <source>
        <dbReference type="Pfam" id="PF01370"/>
    </source>
</evidence>
<evidence type="ECO:0000313" key="4">
    <source>
        <dbReference type="Proteomes" id="UP000000263"/>
    </source>
</evidence>
<dbReference type="HOGENOM" id="CLU_007383_1_7_0"/>
<dbReference type="eggNOG" id="COG0451">
    <property type="taxonomic scope" value="Bacteria"/>
</dbReference>
<dbReference type="PRINTS" id="PR01713">
    <property type="entry name" value="NUCEPIMERASE"/>
</dbReference>
<sequence length="317" mass="35213">MRYLITGGAGFIGSHLSEALLARGDQVVCIDNFNDYYDPVRKRRNIARALAHPGYTLVEADFRDAEIMDRVFAQYRPQRVAHIGAMAGPRPSMRNPALYEEVNVRGTLTILETAARYEVEGLVLASTSSVYGMSPTPWSEESPTDRPLSYYAATKKAAEVLAYTAHRQYGMPIRIVRFFTVYGPRGRPDMTPHLFVDAMVAGKSITLFNGGMGVYRDWTYVDDIVSGVVAALDAGYAFDIFNLGHSSPVQLIDFVTALERVTGLCARIVAQPLPAADPPITYARIDKATRMLGFQPCTPLEEGLARFWEWYRSEHGA</sequence>
<evidence type="ECO:0000256" key="1">
    <source>
        <dbReference type="ARBA" id="ARBA00023027"/>
    </source>
</evidence>
<dbReference type="InterPro" id="IPR036291">
    <property type="entry name" value="NAD(P)-bd_dom_sf"/>
</dbReference>
<dbReference type="AlphaFoldDB" id="A7NRV0"/>
<dbReference type="RefSeq" id="WP_012122717.1">
    <property type="nucleotide sequence ID" value="NC_009767.1"/>
</dbReference>
<evidence type="ECO:0000313" key="3">
    <source>
        <dbReference type="EMBL" id="ABU60296.1"/>
    </source>
</evidence>
<reference evidence="3 4" key="1">
    <citation type="submission" date="2007-08" db="EMBL/GenBank/DDBJ databases">
        <title>Complete sequence of Roseiflexus castenholzii DSM 13941.</title>
        <authorList>
            <consortium name="US DOE Joint Genome Institute"/>
            <person name="Copeland A."/>
            <person name="Lucas S."/>
            <person name="Lapidus A."/>
            <person name="Barry K."/>
            <person name="Glavina del Rio T."/>
            <person name="Dalin E."/>
            <person name="Tice H."/>
            <person name="Pitluck S."/>
            <person name="Thompson L.S."/>
            <person name="Brettin T."/>
            <person name="Bruce D."/>
            <person name="Detter J.C."/>
            <person name="Han C."/>
            <person name="Tapia R."/>
            <person name="Schmutz J."/>
            <person name="Larimer F."/>
            <person name="Land M."/>
            <person name="Hauser L."/>
            <person name="Kyrpides N."/>
            <person name="Mikhailova N."/>
            <person name="Bryant D.A."/>
            <person name="Hanada S."/>
            <person name="Tsukatani Y."/>
            <person name="Richardson P."/>
        </authorList>
    </citation>
    <scope>NUCLEOTIDE SEQUENCE [LARGE SCALE GENOMIC DNA]</scope>
    <source>
        <strain evidence="4">DSM 13941 / HLO8</strain>
    </source>
</reference>
<proteinExistence type="predicted"/>
<feature type="domain" description="NAD-dependent epimerase/dehydratase" evidence="2">
    <location>
        <begin position="4"/>
        <end position="244"/>
    </location>
</feature>
<accession>A7NRV0</accession>
<dbReference type="Proteomes" id="UP000000263">
    <property type="component" value="Chromosome"/>
</dbReference>
<gene>
    <name evidence="3" type="ordered locus">Rcas_4269</name>
</gene>
<dbReference type="PANTHER" id="PTHR43574">
    <property type="entry name" value="EPIMERASE-RELATED"/>
    <property type="match status" value="1"/>
</dbReference>
<dbReference type="STRING" id="383372.Rcas_4269"/>
<dbReference type="KEGG" id="rca:Rcas_4269"/>
<dbReference type="Gene3D" id="3.40.50.720">
    <property type="entry name" value="NAD(P)-binding Rossmann-like Domain"/>
    <property type="match status" value="1"/>
</dbReference>
<name>A7NRV0_ROSCS</name>
<organism evidence="3 4">
    <name type="scientific">Roseiflexus castenholzii (strain DSM 13941 / HLO8)</name>
    <dbReference type="NCBI Taxonomy" id="383372"/>
    <lineage>
        <taxon>Bacteria</taxon>
        <taxon>Bacillati</taxon>
        <taxon>Chloroflexota</taxon>
        <taxon>Chloroflexia</taxon>
        <taxon>Chloroflexales</taxon>
        <taxon>Roseiflexineae</taxon>
        <taxon>Roseiflexaceae</taxon>
        <taxon>Roseiflexus</taxon>
    </lineage>
</organism>
<keyword evidence="1" id="KW-0520">NAD</keyword>
<keyword evidence="4" id="KW-1185">Reference proteome</keyword>
<protein>
    <submittedName>
        <fullName evidence="3">NAD-dependent epimerase/dehydratase</fullName>
    </submittedName>
</protein>
<dbReference type="SUPFAM" id="SSF51735">
    <property type="entry name" value="NAD(P)-binding Rossmann-fold domains"/>
    <property type="match status" value="1"/>
</dbReference>
<dbReference type="InterPro" id="IPR001509">
    <property type="entry name" value="Epimerase_deHydtase"/>
</dbReference>